<feature type="transmembrane region" description="Helical" evidence="6">
    <location>
        <begin position="114"/>
        <end position="132"/>
    </location>
</feature>
<comment type="subcellular location">
    <subcellularLocation>
        <location evidence="1">Membrane</location>
        <topology evidence="1">Multi-pass membrane protein</topology>
    </subcellularLocation>
</comment>
<feature type="transmembrane region" description="Helical" evidence="6">
    <location>
        <begin position="713"/>
        <end position="734"/>
    </location>
</feature>
<name>A0A1E5W0C4_9POAL</name>
<feature type="transmembrane region" description="Helical" evidence="6">
    <location>
        <begin position="144"/>
        <end position="163"/>
    </location>
</feature>
<feature type="transmembrane region" description="Helical" evidence="6">
    <location>
        <begin position="361"/>
        <end position="383"/>
    </location>
</feature>
<evidence type="ECO:0000313" key="8">
    <source>
        <dbReference type="Proteomes" id="UP000095767"/>
    </source>
</evidence>
<feature type="transmembrane region" description="Helical" evidence="6">
    <location>
        <begin position="829"/>
        <end position="850"/>
    </location>
</feature>
<feature type="transmembrane region" description="Helical" evidence="6">
    <location>
        <begin position="454"/>
        <end position="471"/>
    </location>
</feature>
<keyword evidence="3 6" id="KW-0812">Transmembrane</keyword>
<feature type="transmembrane region" description="Helical" evidence="6">
    <location>
        <begin position="317"/>
        <end position="341"/>
    </location>
</feature>
<feature type="transmembrane region" description="Helical" evidence="6">
    <location>
        <begin position="74"/>
        <end position="94"/>
    </location>
</feature>
<dbReference type="InterPro" id="IPR045069">
    <property type="entry name" value="MATE_euk"/>
</dbReference>
<comment type="caution">
    <text evidence="7">The sequence shown here is derived from an EMBL/GenBank/DDBJ whole genome shotgun (WGS) entry which is preliminary data.</text>
</comment>
<evidence type="ECO:0000256" key="5">
    <source>
        <dbReference type="ARBA" id="ARBA00023136"/>
    </source>
</evidence>
<keyword evidence="4 6" id="KW-1133">Transmembrane helix</keyword>
<feature type="transmembrane region" description="Helical" evidence="6">
    <location>
        <begin position="754"/>
        <end position="776"/>
    </location>
</feature>
<feature type="transmembrane region" description="Helical" evidence="6">
    <location>
        <begin position="253"/>
        <end position="275"/>
    </location>
</feature>
<dbReference type="EMBL" id="LWDX02024837">
    <property type="protein sequence ID" value="OEL30802.1"/>
    <property type="molecule type" value="Genomic_DNA"/>
</dbReference>
<evidence type="ECO:0000313" key="7">
    <source>
        <dbReference type="EMBL" id="OEL30802.1"/>
    </source>
</evidence>
<evidence type="ECO:0000256" key="6">
    <source>
        <dbReference type="RuleBase" id="RU004914"/>
    </source>
</evidence>
<dbReference type="GO" id="GO:0015297">
    <property type="term" value="F:antiporter activity"/>
    <property type="evidence" value="ECO:0007669"/>
    <property type="project" value="InterPro"/>
</dbReference>
<dbReference type="PANTHER" id="PTHR11206">
    <property type="entry name" value="MULTIDRUG RESISTANCE PROTEIN"/>
    <property type="match status" value="1"/>
</dbReference>
<gene>
    <name evidence="7" type="ORF">BAE44_0008179</name>
</gene>
<dbReference type="GO" id="GO:1990961">
    <property type="term" value="P:xenobiotic detoxification by transmembrane export across the plasma membrane"/>
    <property type="evidence" value="ECO:0007669"/>
    <property type="project" value="InterPro"/>
</dbReference>
<feature type="transmembrane region" description="Helical" evidence="6">
    <location>
        <begin position="281"/>
        <end position="305"/>
    </location>
</feature>
<sequence length="902" mass="96948">MVVVSMSQYAVQVSSNMMVGHLPGVLQLSSTAIATSIANVSGFSLLFGMASALETMCGQAYGAKQYRQLGVDTYRAVVTLLFVCIPLSLLWVFMDKILVLIGQDPQISHGAWRYMIWLIRGLFASAVIQPITKFLQSQSLIYPLLLSSIATMAIHIPLCYVMVFKTGWVHWCCSGCKHFVLAECGHARWVRHVLEFLQGDAHASDDRGLQGSGRVPAPSAVHCTYDLVIARSYMLLLILMSGLLPNPELQTSVLSICLTCVTLLSTIPFGVGAAGSNEEEVISFVAAMVPLVCITMVTDALQGVLAGVARGCGWQHLGVYVNLGSFYLLGIPVAIGLGFVLRMGARGLWVGVVCGSLSQTILVGAITVFTLTPTVPLSIFPYPRAARARGRRRGVAERARSSVEMADAREGDEAKLPLLLPRTELRRAGAGGDKEEEEAAAPWWRLWVRETRRVGYLALPMVVVGLSQYAVQVSSNMMVGHLPGVLPLSSAAIATSLANVTGFSLLIGMGSALETLCGQAYGAKQYHKLGIDTYRAVVTLLVVCIPLSLLWVFMDKILLLIGQDPLISHGAGRYMIWLIPGLFANAVIQPVTRFLQAQSLIYPLLLSSVVTMAIHIPLCYVMVFKTGLGYTGAALTTSISYWLNVAMLVGYIMFSSSCKETRTRPTIEAFKGVDAFLRLALPSALMICLEWWSFELLILLSGFLPNPELQTSVLSICLTSITLLFTIPFGLGAAGSTRVANELGAGNPDGARSAVRIVLSMAAVNAVVVGGALLAARRLVGLAYSSEEEVVSSVAAMIPLVCITVVTDCLQGILSGVARGCGWQHLGAYANLGSFYLLGIPMAILLGFVLHMGSRGLWMGVVCGSLSQSTIMSAITFFTDWTKMAEKARERVFSEKPPEPGP</sequence>
<dbReference type="OrthoDB" id="2126698at2759"/>
<dbReference type="GO" id="GO:0042910">
    <property type="term" value="F:xenobiotic transmembrane transporter activity"/>
    <property type="evidence" value="ECO:0007669"/>
    <property type="project" value="InterPro"/>
</dbReference>
<feature type="transmembrane region" description="Helical" evidence="6">
    <location>
        <begin position="604"/>
        <end position="624"/>
    </location>
</feature>
<dbReference type="CDD" id="cd13132">
    <property type="entry name" value="MATE_eukaryotic"/>
    <property type="match status" value="1"/>
</dbReference>
<feature type="transmembrane region" description="Helical" evidence="6">
    <location>
        <begin position="796"/>
        <end position="817"/>
    </location>
</feature>
<evidence type="ECO:0000256" key="3">
    <source>
        <dbReference type="ARBA" id="ARBA00022692"/>
    </source>
</evidence>
<feature type="transmembrane region" description="Helical" evidence="6">
    <location>
        <begin position="675"/>
        <end position="693"/>
    </location>
</feature>
<evidence type="ECO:0000256" key="1">
    <source>
        <dbReference type="ARBA" id="ARBA00004141"/>
    </source>
</evidence>
<feature type="transmembrane region" description="Helical" evidence="6">
    <location>
        <begin position="32"/>
        <end position="53"/>
    </location>
</feature>
<feature type="transmembrane region" description="Helical" evidence="6">
    <location>
        <begin position="491"/>
        <end position="513"/>
    </location>
</feature>
<comment type="similarity">
    <text evidence="2 6">Belongs to the multi antimicrobial extrusion (MATE) (TC 2.A.66.1) family.</text>
</comment>
<proteinExistence type="inferred from homology"/>
<organism evidence="7 8">
    <name type="scientific">Dichanthelium oligosanthes</name>
    <dbReference type="NCBI Taxonomy" id="888268"/>
    <lineage>
        <taxon>Eukaryota</taxon>
        <taxon>Viridiplantae</taxon>
        <taxon>Streptophyta</taxon>
        <taxon>Embryophyta</taxon>
        <taxon>Tracheophyta</taxon>
        <taxon>Spermatophyta</taxon>
        <taxon>Magnoliopsida</taxon>
        <taxon>Liliopsida</taxon>
        <taxon>Poales</taxon>
        <taxon>Poaceae</taxon>
        <taxon>PACMAD clade</taxon>
        <taxon>Panicoideae</taxon>
        <taxon>Panicodae</taxon>
        <taxon>Paniceae</taxon>
        <taxon>Dichantheliinae</taxon>
        <taxon>Dichanthelium</taxon>
    </lineage>
</organism>
<feature type="transmembrane region" description="Helical" evidence="6">
    <location>
        <begin position="534"/>
        <end position="554"/>
    </location>
</feature>
<dbReference type="GO" id="GO:0016020">
    <property type="term" value="C:membrane"/>
    <property type="evidence" value="ECO:0007669"/>
    <property type="project" value="UniProtKB-SubCell"/>
</dbReference>
<accession>A0A1E5W0C4</accession>
<keyword evidence="8" id="KW-1185">Reference proteome</keyword>
<dbReference type="Proteomes" id="UP000095767">
    <property type="component" value="Unassembled WGS sequence"/>
</dbReference>
<dbReference type="Pfam" id="PF01554">
    <property type="entry name" value="MatE"/>
    <property type="match status" value="4"/>
</dbReference>
<feature type="transmembrane region" description="Helical" evidence="6">
    <location>
        <begin position="856"/>
        <end position="879"/>
    </location>
</feature>
<feature type="transmembrane region" description="Helical" evidence="6">
    <location>
        <begin position="630"/>
        <end position="654"/>
    </location>
</feature>
<dbReference type="AlphaFoldDB" id="A0A1E5W0C4"/>
<feature type="transmembrane region" description="Helical" evidence="6">
    <location>
        <begin position="574"/>
        <end position="592"/>
    </location>
</feature>
<protein>
    <recommendedName>
        <fullName evidence="6">Protein DETOXIFICATION</fullName>
    </recommendedName>
    <alternativeName>
        <fullName evidence="6">Multidrug and toxic compound extrusion protein</fullName>
    </alternativeName>
</protein>
<evidence type="ECO:0000256" key="4">
    <source>
        <dbReference type="ARBA" id="ARBA00022989"/>
    </source>
</evidence>
<keyword evidence="5 6" id="KW-0472">Membrane</keyword>
<dbReference type="NCBIfam" id="TIGR00797">
    <property type="entry name" value="matE"/>
    <property type="match status" value="1"/>
</dbReference>
<dbReference type="InterPro" id="IPR002528">
    <property type="entry name" value="MATE_fam"/>
</dbReference>
<evidence type="ECO:0000256" key="2">
    <source>
        <dbReference type="ARBA" id="ARBA00010199"/>
    </source>
</evidence>
<feature type="transmembrane region" description="Helical" evidence="6">
    <location>
        <begin position="228"/>
        <end position="246"/>
    </location>
</feature>
<reference evidence="7 8" key="1">
    <citation type="submission" date="2016-09" db="EMBL/GenBank/DDBJ databases">
        <title>The draft genome of Dichanthelium oligosanthes: A C3 panicoid grass species.</title>
        <authorList>
            <person name="Studer A.J."/>
            <person name="Schnable J.C."/>
            <person name="Brutnell T.P."/>
        </authorList>
    </citation>
    <scope>NUCLEOTIDE SEQUENCE [LARGE SCALE GENOMIC DNA]</scope>
    <source>
        <strain evidence="8">cv. Kellogg 1175</strain>
        <tissue evidence="7">Leaf</tissue>
    </source>
</reference>